<evidence type="ECO:0000313" key="3">
    <source>
        <dbReference type="Proteomes" id="UP000597444"/>
    </source>
</evidence>
<dbReference type="EMBL" id="BNJK01000004">
    <property type="protein sequence ID" value="GHP01072.1"/>
    <property type="molecule type" value="Genomic_DNA"/>
</dbReference>
<dbReference type="PANTHER" id="PTHR43591">
    <property type="entry name" value="METHYLTRANSFERASE"/>
    <property type="match status" value="1"/>
</dbReference>
<evidence type="ECO:0000313" key="2">
    <source>
        <dbReference type="EMBL" id="GHP01072.1"/>
    </source>
</evidence>
<keyword evidence="3" id="KW-1185">Reference proteome</keyword>
<dbReference type="PANTHER" id="PTHR43591:SF24">
    <property type="entry name" value="2-METHOXY-6-POLYPRENYL-1,4-BENZOQUINOL METHYLASE, MITOCHONDRIAL"/>
    <property type="match status" value="1"/>
</dbReference>
<accession>A0A8J3J3V4</accession>
<dbReference type="SUPFAM" id="SSF53335">
    <property type="entry name" value="S-adenosyl-L-methionine-dependent methyltransferases"/>
    <property type="match status" value="1"/>
</dbReference>
<dbReference type="CDD" id="cd02440">
    <property type="entry name" value="AdoMet_MTases"/>
    <property type="match status" value="1"/>
</dbReference>
<dbReference type="RefSeq" id="WP_220211643.1">
    <property type="nucleotide sequence ID" value="NZ_BNJK01000004.1"/>
</dbReference>
<evidence type="ECO:0000259" key="1">
    <source>
        <dbReference type="Pfam" id="PF13649"/>
    </source>
</evidence>
<name>A0A8J3J3V4_9CHLR</name>
<protein>
    <recommendedName>
        <fullName evidence="1">Methyltransferase domain-containing protein</fullName>
    </recommendedName>
</protein>
<proteinExistence type="predicted"/>
<dbReference type="Proteomes" id="UP000597444">
    <property type="component" value="Unassembled WGS sequence"/>
</dbReference>
<dbReference type="InterPro" id="IPR029063">
    <property type="entry name" value="SAM-dependent_MTases_sf"/>
</dbReference>
<dbReference type="GO" id="GO:0008168">
    <property type="term" value="F:methyltransferase activity"/>
    <property type="evidence" value="ECO:0007669"/>
    <property type="project" value="TreeGrafter"/>
</dbReference>
<dbReference type="Gene3D" id="3.40.50.150">
    <property type="entry name" value="Vaccinia Virus protein VP39"/>
    <property type="match status" value="1"/>
</dbReference>
<dbReference type="InterPro" id="IPR041698">
    <property type="entry name" value="Methyltransf_25"/>
</dbReference>
<reference evidence="2" key="1">
    <citation type="submission" date="2020-10" db="EMBL/GenBank/DDBJ databases">
        <title>Taxonomic study of unclassified bacteria belonging to the class Ktedonobacteria.</title>
        <authorList>
            <person name="Yabe S."/>
            <person name="Wang C.M."/>
            <person name="Zheng Y."/>
            <person name="Sakai Y."/>
            <person name="Cavaletti L."/>
            <person name="Monciardini P."/>
            <person name="Donadio S."/>
        </authorList>
    </citation>
    <scope>NUCLEOTIDE SEQUENCE</scope>
    <source>
        <strain evidence="2">ID150040</strain>
    </source>
</reference>
<feature type="domain" description="Methyltransferase" evidence="1">
    <location>
        <begin position="47"/>
        <end position="145"/>
    </location>
</feature>
<sequence>MERQDTYIFDLNSPAELARLINQDRFLTQAMGGPLAGLPDLPAQAKVLDVACGPGGWALDVALDRPDLEVAGIDRSEPMISYATARAQAQGRKNATFGVMDITQPLDFSDATFDLINARLLLGVLKREAWDALLDECTRILRPGGILRLIEPDDSGSTNSKTFEYLSSLAIKSLWNGGYGFSLNGRSFGLGPALLHKLKQRGYQATVSSFVGDYSHDSPGWADFYHNAEITTPQLRIPLIKAGELTEEEFDQLYQQELIEMWSEDFTALWHFVVILGIAPTR</sequence>
<dbReference type="AlphaFoldDB" id="A0A8J3J3V4"/>
<gene>
    <name evidence="2" type="ORF">KSF_111190</name>
</gene>
<dbReference type="Pfam" id="PF13649">
    <property type="entry name" value="Methyltransf_25"/>
    <property type="match status" value="1"/>
</dbReference>
<organism evidence="2 3">
    <name type="scientific">Reticulibacter mediterranei</name>
    <dbReference type="NCBI Taxonomy" id="2778369"/>
    <lineage>
        <taxon>Bacteria</taxon>
        <taxon>Bacillati</taxon>
        <taxon>Chloroflexota</taxon>
        <taxon>Ktedonobacteria</taxon>
        <taxon>Ktedonobacterales</taxon>
        <taxon>Reticulibacteraceae</taxon>
        <taxon>Reticulibacter</taxon>
    </lineage>
</organism>
<comment type="caution">
    <text evidence="2">The sequence shown here is derived from an EMBL/GenBank/DDBJ whole genome shotgun (WGS) entry which is preliminary data.</text>
</comment>